<feature type="chain" id="PRO_5028982140" evidence="1">
    <location>
        <begin position="26"/>
        <end position="71"/>
    </location>
</feature>
<gene>
    <name evidence="2" type="ORF">AT9943_LOCUS3037</name>
</gene>
<evidence type="ECO:0000256" key="1">
    <source>
        <dbReference type="SAM" id="SignalP"/>
    </source>
</evidence>
<accession>A0A7G2DY60</accession>
<feature type="signal peptide" evidence="1">
    <location>
        <begin position="1"/>
        <end position="25"/>
    </location>
</feature>
<evidence type="ECO:0000313" key="3">
    <source>
        <dbReference type="Proteomes" id="UP000516314"/>
    </source>
</evidence>
<reference evidence="2 3" key="1">
    <citation type="submission" date="2020-09" db="EMBL/GenBank/DDBJ databases">
        <authorList>
            <person name="Ashkenazy H."/>
        </authorList>
    </citation>
    <scope>NUCLEOTIDE SEQUENCE [LARGE SCALE GENOMIC DNA]</scope>
    <source>
        <strain evidence="3">cv. Cdm-0</strain>
    </source>
</reference>
<dbReference type="AlphaFoldDB" id="A0A7G2DY60"/>
<name>A0A7G2DY60_ARATH</name>
<dbReference type="EMBL" id="LR881466">
    <property type="protein sequence ID" value="CAD5314613.1"/>
    <property type="molecule type" value="Genomic_DNA"/>
</dbReference>
<sequence length="71" mass="8028">MNKILVYVLALSILLFFGLPNTTLARVQYRSPGSRKEIGKEVWDQKVFHDIKIVVRGSDSVPSHSRGCCPR</sequence>
<keyword evidence="1" id="KW-0732">Signal</keyword>
<proteinExistence type="predicted"/>
<protein>
    <submittedName>
        <fullName evidence="2">(thale cress) hypothetical protein</fullName>
    </submittedName>
</protein>
<organism evidence="2 3">
    <name type="scientific">Arabidopsis thaliana</name>
    <name type="common">Mouse-ear cress</name>
    <dbReference type="NCBI Taxonomy" id="3702"/>
    <lineage>
        <taxon>Eukaryota</taxon>
        <taxon>Viridiplantae</taxon>
        <taxon>Streptophyta</taxon>
        <taxon>Embryophyta</taxon>
        <taxon>Tracheophyta</taxon>
        <taxon>Spermatophyta</taxon>
        <taxon>Magnoliopsida</taxon>
        <taxon>eudicotyledons</taxon>
        <taxon>Gunneridae</taxon>
        <taxon>Pentapetalae</taxon>
        <taxon>rosids</taxon>
        <taxon>malvids</taxon>
        <taxon>Brassicales</taxon>
        <taxon>Brassicaceae</taxon>
        <taxon>Camelineae</taxon>
        <taxon>Arabidopsis</taxon>
    </lineage>
</organism>
<dbReference type="Proteomes" id="UP000516314">
    <property type="component" value="Chromosome 1"/>
</dbReference>
<evidence type="ECO:0000313" key="2">
    <source>
        <dbReference type="EMBL" id="CAD5314613.1"/>
    </source>
</evidence>